<dbReference type="RefSeq" id="WP_216240492.1">
    <property type="nucleotide sequence ID" value="NZ_JABACJ020000004.1"/>
</dbReference>
<feature type="transmembrane region" description="Helical" evidence="1">
    <location>
        <begin position="83"/>
        <end position="106"/>
    </location>
</feature>
<dbReference type="InterPro" id="IPR053150">
    <property type="entry name" value="Teicoplanin_resist-assoc"/>
</dbReference>
<dbReference type="PANTHER" id="PTHR36834">
    <property type="entry name" value="MEMBRANE PROTEIN-RELATED"/>
    <property type="match status" value="1"/>
</dbReference>
<feature type="domain" description="VanZ-like" evidence="2">
    <location>
        <begin position="39"/>
        <end position="159"/>
    </location>
</feature>
<keyword evidence="1" id="KW-0472">Membrane</keyword>
<evidence type="ECO:0000313" key="3">
    <source>
        <dbReference type="EMBL" id="MBU3875470.1"/>
    </source>
</evidence>
<dbReference type="EMBL" id="JABACJ020000004">
    <property type="protein sequence ID" value="MBU3875470.1"/>
    <property type="molecule type" value="Genomic_DNA"/>
</dbReference>
<accession>A0ABS6D2A5</accession>
<dbReference type="Proteomes" id="UP000723714">
    <property type="component" value="Unassembled WGS sequence"/>
</dbReference>
<dbReference type="PANTHER" id="PTHR36834:SF2">
    <property type="entry name" value="MEMBRANE PROTEIN"/>
    <property type="match status" value="1"/>
</dbReference>
<organism evidence="3 4">
    <name type="scientific">Faecalicatena faecalis</name>
    <dbReference type="NCBI Taxonomy" id="2726362"/>
    <lineage>
        <taxon>Bacteria</taxon>
        <taxon>Bacillati</taxon>
        <taxon>Bacillota</taxon>
        <taxon>Clostridia</taxon>
        <taxon>Lachnospirales</taxon>
        <taxon>Lachnospiraceae</taxon>
        <taxon>Faecalicatena</taxon>
    </lineage>
</organism>
<keyword evidence="1" id="KW-0812">Transmembrane</keyword>
<protein>
    <submittedName>
        <fullName evidence="3">VanZ family protein</fullName>
    </submittedName>
</protein>
<dbReference type="InterPro" id="IPR006976">
    <property type="entry name" value="VanZ-like"/>
</dbReference>
<name>A0ABS6D2A5_9FIRM</name>
<evidence type="ECO:0000259" key="2">
    <source>
        <dbReference type="Pfam" id="PF04892"/>
    </source>
</evidence>
<keyword evidence="4" id="KW-1185">Reference proteome</keyword>
<feature type="transmembrane region" description="Helical" evidence="1">
    <location>
        <begin position="6"/>
        <end position="26"/>
    </location>
</feature>
<proteinExistence type="predicted"/>
<evidence type="ECO:0000256" key="1">
    <source>
        <dbReference type="SAM" id="Phobius"/>
    </source>
</evidence>
<feature type="transmembrane region" description="Helical" evidence="1">
    <location>
        <begin position="175"/>
        <end position="196"/>
    </location>
</feature>
<keyword evidence="1" id="KW-1133">Transmembrane helix</keyword>
<sequence length="205" mass="23725">MTTLITTLYPLLCIMLPCFLYMFLCLKKRSHYLTAPHFIWVCIFLLYLYMVLETTGIGTIWDIGHYDSILTFDKMNLIPLTDITALSQILNIFMFMPLGFLLPFIWKEMRSPFKVLLAGAGYSLAIEVCQLFNNRVTDIDDLIMNTLGALAGYIVWIVFVCLFHPKGGKREVSIAGHEASVYLVLSILGEFLLFNWRWMVKMFFM</sequence>
<gene>
    <name evidence="3" type="ORF">HGO97_006545</name>
</gene>
<reference evidence="3 4" key="1">
    <citation type="submission" date="2021-06" db="EMBL/GenBank/DDBJ databases">
        <title>Faecalicatena sp. nov. isolated from porcine feces.</title>
        <authorList>
            <person name="Oh B.S."/>
            <person name="Lee J.H."/>
        </authorList>
    </citation>
    <scope>NUCLEOTIDE SEQUENCE [LARGE SCALE GENOMIC DNA]</scope>
    <source>
        <strain evidence="3 4">AGMB00832</strain>
    </source>
</reference>
<dbReference type="Pfam" id="PF04892">
    <property type="entry name" value="VanZ"/>
    <property type="match status" value="1"/>
</dbReference>
<comment type="caution">
    <text evidence="3">The sequence shown here is derived from an EMBL/GenBank/DDBJ whole genome shotgun (WGS) entry which is preliminary data.</text>
</comment>
<feature type="transmembrane region" description="Helical" evidence="1">
    <location>
        <begin position="38"/>
        <end position="63"/>
    </location>
</feature>
<evidence type="ECO:0000313" key="4">
    <source>
        <dbReference type="Proteomes" id="UP000723714"/>
    </source>
</evidence>
<feature type="transmembrane region" description="Helical" evidence="1">
    <location>
        <begin position="142"/>
        <end position="163"/>
    </location>
</feature>